<accession>A0AAE0M7H8</accession>
<proteinExistence type="predicted"/>
<protein>
    <submittedName>
        <fullName evidence="1">Uncharacterized protein</fullName>
    </submittedName>
</protein>
<keyword evidence="2" id="KW-1185">Reference proteome</keyword>
<evidence type="ECO:0000313" key="2">
    <source>
        <dbReference type="Proteomes" id="UP001283341"/>
    </source>
</evidence>
<organism evidence="1 2">
    <name type="scientific">Apodospora peruviana</name>
    <dbReference type="NCBI Taxonomy" id="516989"/>
    <lineage>
        <taxon>Eukaryota</taxon>
        <taxon>Fungi</taxon>
        <taxon>Dikarya</taxon>
        <taxon>Ascomycota</taxon>
        <taxon>Pezizomycotina</taxon>
        <taxon>Sordariomycetes</taxon>
        <taxon>Sordariomycetidae</taxon>
        <taxon>Sordariales</taxon>
        <taxon>Lasiosphaeriaceae</taxon>
        <taxon>Apodospora</taxon>
    </lineage>
</organism>
<dbReference type="Proteomes" id="UP001283341">
    <property type="component" value="Unassembled WGS sequence"/>
</dbReference>
<sequence>MIQGWRERFTAVVSQLSFCTMARPWAGLVFSFEFGPVKYGRILGFGTRPSFDLASLLVFTIHHPPSTARSDLQGPFTGEVALDRLPLLSLTSRSDLLVSRGTGKEKLACLASSFARPDSHPGRVRRFPGRTMRLPGKGVGTMCKSLGRV</sequence>
<dbReference type="AlphaFoldDB" id="A0AAE0M7H8"/>
<name>A0AAE0M7H8_9PEZI</name>
<dbReference type="EMBL" id="JAUEDM010000003">
    <property type="protein sequence ID" value="KAK3322306.1"/>
    <property type="molecule type" value="Genomic_DNA"/>
</dbReference>
<gene>
    <name evidence="1" type="ORF">B0H66DRAFT_198087</name>
</gene>
<evidence type="ECO:0000313" key="1">
    <source>
        <dbReference type="EMBL" id="KAK3322306.1"/>
    </source>
</evidence>
<comment type="caution">
    <text evidence="1">The sequence shown here is derived from an EMBL/GenBank/DDBJ whole genome shotgun (WGS) entry which is preliminary data.</text>
</comment>
<reference evidence="1" key="1">
    <citation type="journal article" date="2023" name="Mol. Phylogenet. Evol.">
        <title>Genome-scale phylogeny and comparative genomics of the fungal order Sordariales.</title>
        <authorList>
            <person name="Hensen N."/>
            <person name="Bonometti L."/>
            <person name="Westerberg I."/>
            <person name="Brannstrom I.O."/>
            <person name="Guillou S."/>
            <person name="Cros-Aarteil S."/>
            <person name="Calhoun S."/>
            <person name="Haridas S."/>
            <person name="Kuo A."/>
            <person name="Mondo S."/>
            <person name="Pangilinan J."/>
            <person name="Riley R."/>
            <person name="LaButti K."/>
            <person name="Andreopoulos B."/>
            <person name="Lipzen A."/>
            <person name="Chen C."/>
            <person name="Yan M."/>
            <person name="Daum C."/>
            <person name="Ng V."/>
            <person name="Clum A."/>
            <person name="Steindorff A."/>
            <person name="Ohm R.A."/>
            <person name="Martin F."/>
            <person name="Silar P."/>
            <person name="Natvig D.O."/>
            <person name="Lalanne C."/>
            <person name="Gautier V."/>
            <person name="Ament-Velasquez S.L."/>
            <person name="Kruys A."/>
            <person name="Hutchinson M.I."/>
            <person name="Powell A.J."/>
            <person name="Barry K."/>
            <person name="Miller A.N."/>
            <person name="Grigoriev I.V."/>
            <person name="Debuchy R."/>
            <person name="Gladieux P."/>
            <person name="Hiltunen Thoren M."/>
            <person name="Johannesson H."/>
        </authorList>
    </citation>
    <scope>NUCLEOTIDE SEQUENCE</scope>
    <source>
        <strain evidence="1">CBS 118394</strain>
    </source>
</reference>
<reference evidence="1" key="2">
    <citation type="submission" date="2023-06" db="EMBL/GenBank/DDBJ databases">
        <authorList>
            <consortium name="Lawrence Berkeley National Laboratory"/>
            <person name="Haridas S."/>
            <person name="Hensen N."/>
            <person name="Bonometti L."/>
            <person name="Westerberg I."/>
            <person name="Brannstrom I.O."/>
            <person name="Guillou S."/>
            <person name="Cros-Aarteil S."/>
            <person name="Calhoun S."/>
            <person name="Kuo A."/>
            <person name="Mondo S."/>
            <person name="Pangilinan J."/>
            <person name="Riley R."/>
            <person name="Labutti K."/>
            <person name="Andreopoulos B."/>
            <person name="Lipzen A."/>
            <person name="Chen C."/>
            <person name="Yanf M."/>
            <person name="Daum C."/>
            <person name="Ng V."/>
            <person name="Clum A."/>
            <person name="Steindorff A."/>
            <person name="Ohm R."/>
            <person name="Martin F."/>
            <person name="Silar P."/>
            <person name="Natvig D."/>
            <person name="Lalanne C."/>
            <person name="Gautier V."/>
            <person name="Ament-Velasquez S.L."/>
            <person name="Kruys A."/>
            <person name="Hutchinson M.I."/>
            <person name="Powell A.J."/>
            <person name="Barry K."/>
            <person name="Miller A.N."/>
            <person name="Grigoriev I.V."/>
            <person name="Debuchy R."/>
            <person name="Gladieux P."/>
            <person name="Thoren M.H."/>
            <person name="Johannesson H."/>
        </authorList>
    </citation>
    <scope>NUCLEOTIDE SEQUENCE</scope>
    <source>
        <strain evidence="1">CBS 118394</strain>
    </source>
</reference>